<dbReference type="RefSeq" id="WP_369184619.1">
    <property type="nucleotide sequence ID" value="NZ_CP163445.1"/>
</dbReference>
<name>A0AB39TSB2_9ACTN</name>
<dbReference type="InterPro" id="IPR045682">
    <property type="entry name" value="DUF6193"/>
</dbReference>
<proteinExistence type="predicted"/>
<evidence type="ECO:0000313" key="2">
    <source>
        <dbReference type="EMBL" id="XDQ82123.1"/>
    </source>
</evidence>
<evidence type="ECO:0000256" key="1">
    <source>
        <dbReference type="SAM" id="MobiDB-lite"/>
    </source>
</evidence>
<feature type="region of interest" description="Disordered" evidence="1">
    <location>
        <begin position="1"/>
        <end position="30"/>
    </location>
</feature>
<feature type="compositionally biased region" description="Pro residues" evidence="1">
    <location>
        <begin position="10"/>
        <end position="24"/>
    </location>
</feature>
<dbReference type="AlphaFoldDB" id="A0AB39TSB2"/>
<reference evidence="2" key="1">
    <citation type="submission" date="2024-07" db="EMBL/GenBank/DDBJ databases">
        <authorList>
            <person name="Yu S.T."/>
        </authorList>
    </citation>
    <scope>NUCLEOTIDE SEQUENCE</scope>
    <source>
        <strain evidence="2">Y1</strain>
    </source>
</reference>
<sequence length="166" mass="17847">MRPDAGPNPATEPPAPEPPTTEPPAPERPDFRAALARGPEAAVEAAWQLKMLNWGERHRERGGDPASPLAGLLRLLRAAHAEPRLRRLMPGTSHFSLWFSLSTTYPSVAAGPTITEPLRGGGYLVRFRTDEDPVPAATAEEAVALIVASLPADLGEVFNHPVEQGR</sequence>
<dbReference type="Pfam" id="PF19692">
    <property type="entry name" value="DUF6193"/>
    <property type="match status" value="1"/>
</dbReference>
<organism evidence="2">
    <name type="scientific">Streptomyces sp. Y1</name>
    <dbReference type="NCBI Taxonomy" id="3238634"/>
    <lineage>
        <taxon>Bacteria</taxon>
        <taxon>Bacillati</taxon>
        <taxon>Actinomycetota</taxon>
        <taxon>Actinomycetes</taxon>
        <taxon>Kitasatosporales</taxon>
        <taxon>Streptomycetaceae</taxon>
        <taxon>Streptomyces</taxon>
    </lineage>
</organism>
<dbReference type="EMBL" id="CP163445">
    <property type="protein sequence ID" value="XDQ82123.1"/>
    <property type="molecule type" value="Genomic_DNA"/>
</dbReference>
<protein>
    <submittedName>
        <fullName evidence="2">DUF6193 family natural product biosynthesis protein</fullName>
    </submittedName>
</protein>
<accession>A0AB39TSB2</accession>
<gene>
    <name evidence="2" type="ORF">AB2U05_28425</name>
</gene>